<accession>A0A8J2J9N7</accession>
<dbReference type="EMBL" id="CAJVCH010036414">
    <property type="protein sequence ID" value="CAG7716170.1"/>
    <property type="molecule type" value="Genomic_DNA"/>
</dbReference>
<protein>
    <submittedName>
        <fullName evidence="1">Uncharacterized protein</fullName>
    </submittedName>
</protein>
<sequence length="37" mass="4116">MHIFGKRVQRVVQKLELEGPAIVKLTANHSFGLLVSV</sequence>
<keyword evidence="2" id="KW-1185">Reference proteome</keyword>
<reference evidence="1" key="1">
    <citation type="submission" date="2021-06" db="EMBL/GenBank/DDBJ databases">
        <authorList>
            <person name="Hodson N. C."/>
            <person name="Mongue J. A."/>
            <person name="Jaron S. K."/>
        </authorList>
    </citation>
    <scope>NUCLEOTIDE SEQUENCE</scope>
</reference>
<gene>
    <name evidence="1" type="ORF">AFUS01_LOCUS5697</name>
</gene>
<dbReference type="Proteomes" id="UP000708208">
    <property type="component" value="Unassembled WGS sequence"/>
</dbReference>
<evidence type="ECO:0000313" key="2">
    <source>
        <dbReference type="Proteomes" id="UP000708208"/>
    </source>
</evidence>
<proteinExistence type="predicted"/>
<organism evidence="1 2">
    <name type="scientific">Allacma fusca</name>
    <dbReference type="NCBI Taxonomy" id="39272"/>
    <lineage>
        <taxon>Eukaryota</taxon>
        <taxon>Metazoa</taxon>
        <taxon>Ecdysozoa</taxon>
        <taxon>Arthropoda</taxon>
        <taxon>Hexapoda</taxon>
        <taxon>Collembola</taxon>
        <taxon>Symphypleona</taxon>
        <taxon>Sminthuridae</taxon>
        <taxon>Allacma</taxon>
    </lineage>
</organism>
<dbReference type="AlphaFoldDB" id="A0A8J2J9N7"/>
<comment type="caution">
    <text evidence="1">The sequence shown here is derived from an EMBL/GenBank/DDBJ whole genome shotgun (WGS) entry which is preliminary data.</text>
</comment>
<feature type="non-terminal residue" evidence="1">
    <location>
        <position position="1"/>
    </location>
</feature>
<name>A0A8J2J9N7_9HEXA</name>
<evidence type="ECO:0000313" key="1">
    <source>
        <dbReference type="EMBL" id="CAG7716170.1"/>
    </source>
</evidence>